<accession>A0A1S6HMJ3</accession>
<organism evidence="3 4">
    <name type="scientific">Shewanella psychrophila</name>
    <dbReference type="NCBI Taxonomy" id="225848"/>
    <lineage>
        <taxon>Bacteria</taxon>
        <taxon>Pseudomonadati</taxon>
        <taxon>Pseudomonadota</taxon>
        <taxon>Gammaproteobacteria</taxon>
        <taxon>Alteromonadales</taxon>
        <taxon>Shewanellaceae</taxon>
        <taxon>Shewanella</taxon>
    </lineage>
</organism>
<keyword evidence="4" id="KW-1185">Reference proteome</keyword>
<evidence type="ECO:0000313" key="3">
    <source>
        <dbReference type="EMBL" id="AQS36740.1"/>
    </source>
</evidence>
<proteinExistence type="predicted"/>
<evidence type="ECO:0000313" key="4">
    <source>
        <dbReference type="Proteomes" id="UP000189545"/>
    </source>
</evidence>
<gene>
    <name evidence="3" type="ORF">Sps_01575</name>
</gene>
<dbReference type="Proteomes" id="UP000189545">
    <property type="component" value="Chromosome"/>
</dbReference>
<dbReference type="AlphaFoldDB" id="A0A1S6HMJ3"/>
<reference evidence="3 4" key="1">
    <citation type="submission" date="2016-03" db="EMBL/GenBank/DDBJ databases">
        <title>Complete genome sequence of Shewanella psychrophila WP2, a deep sea bacterium isolated from west Pacific sediment.</title>
        <authorList>
            <person name="Xu G."/>
            <person name="Jian H."/>
        </authorList>
    </citation>
    <scope>NUCLEOTIDE SEQUENCE [LARGE SCALE GENOMIC DNA]</scope>
    <source>
        <strain evidence="3 4">WP2</strain>
    </source>
</reference>
<dbReference type="Gene3D" id="3.10.450.40">
    <property type="match status" value="1"/>
</dbReference>
<feature type="signal peptide" evidence="1">
    <location>
        <begin position="1"/>
        <end position="21"/>
    </location>
</feature>
<keyword evidence="1" id="KW-0732">Signal</keyword>
<name>A0A1S6HMJ3_9GAMM</name>
<dbReference type="STRING" id="225848.Sps_01575"/>
<dbReference type="KEGG" id="spsw:Sps_01575"/>
<evidence type="ECO:0000259" key="2">
    <source>
        <dbReference type="Pfam" id="PF03413"/>
    </source>
</evidence>
<dbReference type="InterPro" id="IPR025711">
    <property type="entry name" value="PepSY"/>
</dbReference>
<feature type="domain" description="PepSY" evidence="2">
    <location>
        <begin position="68"/>
        <end position="117"/>
    </location>
</feature>
<evidence type="ECO:0000256" key="1">
    <source>
        <dbReference type="SAM" id="SignalP"/>
    </source>
</evidence>
<feature type="chain" id="PRO_5011961256" description="PepSY domain-containing protein" evidence="1">
    <location>
        <begin position="22"/>
        <end position="128"/>
    </location>
</feature>
<dbReference type="EMBL" id="CP014782">
    <property type="protein sequence ID" value="AQS36740.1"/>
    <property type="molecule type" value="Genomic_DNA"/>
</dbReference>
<dbReference type="OrthoDB" id="6399977at2"/>
<protein>
    <recommendedName>
        <fullName evidence="2">PepSY domain-containing protein</fullName>
    </recommendedName>
</protein>
<dbReference type="Pfam" id="PF03413">
    <property type="entry name" value="PepSY"/>
    <property type="match status" value="1"/>
</dbReference>
<sequence length="128" mass="15005">MLNFISRFLLLLCIPTSLVYANEVEKNGHILIQDEFRSGTHVNIEEDQDEVYEAVKKGLIRPFSELYNTIDKQLNGRLIKIELEEDDDEWIYEIKLIHNDNVVKVEYNAATLNMIKIEARNIIDIIKK</sequence>